<organism evidence="5 6">
    <name type="scientific">Trichlorobacter thiogenes</name>
    <dbReference type="NCBI Taxonomy" id="115783"/>
    <lineage>
        <taxon>Bacteria</taxon>
        <taxon>Pseudomonadati</taxon>
        <taxon>Thermodesulfobacteriota</taxon>
        <taxon>Desulfuromonadia</taxon>
        <taxon>Geobacterales</taxon>
        <taxon>Geobacteraceae</taxon>
        <taxon>Trichlorobacter</taxon>
    </lineage>
</organism>
<dbReference type="RefSeq" id="WP_012470360.1">
    <property type="nucleotide sequence ID" value="NZ_FUWR01000015.1"/>
</dbReference>
<dbReference type="PROSITE" id="PS00198">
    <property type="entry name" value="4FE4S_FER_1"/>
    <property type="match status" value="2"/>
</dbReference>
<evidence type="ECO:0000313" key="6">
    <source>
        <dbReference type="Proteomes" id="UP000190102"/>
    </source>
</evidence>
<evidence type="ECO:0000259" key="4">
    <source>
        <dbReference type="PROSITE" id="PS51379"/>
    </source>
</evidence>
<feature type="domain" description="4Fe-4S ferredoxin-type" evidence="4">
    <location>
        <begin position="2"/>
        <end position="31"/>
    </location>
</feature>
<keyword evidence="1" id="KW-0479">Metal-binding</keyword>
<sequence>MPYIVIEEDRCKGCGLCTIACPKKLVSLSSQPNALGYTLAVFNNPENCTGCSLCAEMCPDVAITVFKEDN</sequence>
<proteinExistence type="predicted"/>
<dbReference type="InterPro" id="IPR017896">
    <property type="entry name" value="4Fe4S_Fe-S-bd"/>
</dbReference>
<keyword evidence="2" id="KW-0408">Iron</keyword>
<dbReference type="AlphaFoldDB" id="A0A1T4QVX1"/>
<keyword evidence="3" id="KW-0411">Iron-sulfur</keyword>
<dbReference type="OrthoDB" id="9804603at2"/>
<name>A0A1T4QVX1_9BACT</name>
<reference evidence="6" key="1">
    <citation type="submission" date="2017-02" db="EMBL/GenBank/DDBJ databases">
        <authorList>
            <person name="Varghese N."/>
            <person name="Submissions S."/>
        </authorList>
    </citation>
    <scope>NUCLEOTIDE SEQUENCE [LARGE SCALE GENOMIC DNA]</scope>
    <source>
        <strain evidence="6">ATCC BAA-34</strain>
    </source>
</reference>
<gene>
    <name evidence="5" type="ORF">SAMN02745119_02558</name>
</gene>
<feature type="domain" description="4Fe-4S ferredoxin-type" evidence="4">
    <location>
        <begin position="39"/>
        <end position="68"/>
    </location>
</feature>
<dbReference type="Pfam" id="PF12838">
    <property type="entry name" value="Fer4_7"/>
    <property type="match status" value="1"/>
</dbReference>
<dbReference type="PANTHER" id="PTHR43122">
    <property type="entry name" value="FERREDOXIN SUBUNIT OF PYRUVATE:FLAVODOXIN OXIDOREDUCTASE-RELATED"/>
    <property type="match status" value="1"/>
</dbReference>
<dbReference type="Proteomes" id="UP000190102">
    <property type="component" value="Unassembled WGS sequence"/>
</dbReference>
<evidence type="ECO:0000256" key="2">
    <source>
        <dbReference type="ARBA" id="ARBA00023004"/>
    </source>
</evidence>
<dbReference type="EMBL" id="FUWR01000015">
    <property type="protein sequence ID" value="SKA07835.1"/>
    <property type="molecule type" value="Genomic_DNA"/>
</dbReference>
<dbReference type="GO" id="GO:0046872">
    <property type="term" value="F:metal ion binding"/>
    <property type="evidence" value="ECO:0007669"/>
    <property type="project" value="UniProtKB-KW"/>
</dbReference>
<dbReference type="STRING" id="115783.SAMN02745119_02558"/>
<evidence type="ECO:0000256" key="3">
    <source>
        <dbReference type="ARBA" id="ARBA00023014"/>
    </source>
</evidence>
<keyword evidence="6" id="KW-1185">Reference proteome</keyword>
<dbReference type="InterPro" id="IPR017900">
    <property type="entry name" value="4Fe4S_Fe_S_CS"/>
</dbReference>
<protein>
    <submittedName>
        <fullName evidence="5">2-oxoglutarate ferredoxin oxidoreductase, delta subunit</fullName>
    </submittedName>
</protein>
<evidence type="ECO:0000313" key="5">
    <source>
        <dbReference type="EMBL" id="SKA07835.1"/>
    </source>
</evidence>
<dbReference type="Gene3D" id="3.30.70.20">
    <property type="match status" value="1"/>
</dbReference>
<dbReference type="PROSITE" id="PS51379">
    <property type="entry name" value="4FE4S_FER_2"/>
    <property type="match status" value="2"/>
</dbReference>
<evidence type="ECO:0000256" key="1">
    <source>
        <dbReference type="ARBA" id="ARBA00022723"/>
    </source>
</evidence>
<dbReference type="PANTHER" id="PTHR43122:SF2">
    <property type="entry name" value="FERREDOXIN SUBUNIT OF PYRUVATE:FLAVODOXIN OXIDOREDUCTASE"/>
    <property type="match status" value="1"/>
</dbReference>
<dbReference type="SUPFAM" id="SSF54862">
    <property type="entry name" value="4Fe-4S ferredoxins"/>
    <property type="match status" value="1"/>
</dbReference>
<accession>A0A1T4QVX1</accession>
<dbReference type="GO" id="GO:0051536">
    <property type="term" value="F:iron-sulfur cluster binding"/>
    <property type="evidence" value="ECO:0007669"/>
    <property type="project" value="UniProtKB-KW"/>
</dbReference>